<dbReference type="PANTHER" id="PTHR43479:SF11">
    <property type="entry name" value="ACREF_ENVCD OPERON REPRESSOR-RELATED"/>
    <property type="match status" value="1"/>
</dbReference>
<dbReference type="Gene3D" id="1.10.357.10">
    <property type="entry name" value="Tetracycline Repressor, domain 2"/>
    <property type="match status" value="1"/>
</dbReference>
<dbReference type="RefSeq" id="WP_164508856.1">
    <property type="nucleotide sequence ID" value="NZ_JBHTOM010000006.1"/>
</dbReference>
<protein>
    <submittedName>
        <fullName evidence="4">TetR/AcrR family transcriptional regulator</fullName>
    </submittedName>
</protein>
<gene>
    <name evidence="4" type="ORF">ACFQ5T_05485</name>
</gene>
<dbReference type="Proteomes" id="UP001597195">
    <property type="component" value="Unassembled WGS sequence"/>
</dbReference>
<keyword evidence="5" id="KW-1185">Reference proteome</keyword>
<dbReference type="InterPro" id="IPR050624">
    <property type="entry name" value="HTH-type_Tx_Regulator"/>
</dbReference>
<feature type="DNA-binding region" description="H-T-H motif" evidence="2">
    <location>
        <begin position="32"/>
        <end position="51"/>
    </location>
</feature>
<reference evidence="5" key="1">
    <citation type="journal article" date="2019" name="Int. J. Syst. Evol. Microbiol.">
        <title>The Global Catalogue of Microorganisms (GCM) 10K type strain sequencing project: providing services to taxonomists for standard genome sequencing and annotation.</title>
        <authorList>
            <consortium name="The Broad Institute Genomics Platform"/>
            <consortium name="The Broad Institute Genome Sequencing Center for Infectious Disease"/>
            <person name="Wu L."/>
            <person name="Ma J."/>
        </authorList>
    </citation>
    <scope>NUCLEOTIDE SEQUENCE [LARGE SCALE GENOMIC DNA]</scope>
    <source>
        <strain evidence="5">CCM 8906</strain>
    </source>
</reference>
<evidence type="ECO:0000313" key="5">
    <source>
        <dbReference type="Proteomes" id="UP001597195"/>
    </source>
</evidence>
<accession>A0ABW4H3H6</accession>
<dbReference type="Pfam" id="PF00440">
    <property type="entry name" value="TetR_N"/>
    <property type="match status" value="1"/>
</dbReference>
<dbReference type="PROSITE" id="PS50977">
    <property type="entry name" value="HTH_TETR_2"/>
    <property type="match status" value="1"/>
</dbReference>
<dbReference type="PANTHER" id="PTHR43479">
    <property type="entry name" value="ACREF/ENVCD OPERON REPRESSOR-RELATED"/>
    <property type="match status" value="1"/>
</dbReference>
<keyword evidence="1 2" id="KW-0238">DNA-binding</keyword>
<evidence type="ECO:0000256" key="1">
    <source>
        <dbReference type="ARBA" id="ARBA00023125"/>
    </source>
</evidence>
<evidence type="ECO:0000313" key="4">
    <source>
        <dbReference type="EMBL" id="MFD1549139.1"/>
    </source>
</evidence>
<organism evidence="4 5">
    <name type="scientific">Levilactobacillus fuyuanensis</name>
    <dbReference type="NCBI Taxonomy" id="2486022"/>
    <lineage>
        <taxon>Bacteria</taxon>
        <taxon>Bacillati</taxon>
        <taxon>Bacillota</taxon>
        <taxon>Bacilli</taxon>
        <taxon>Lactobacillales</taxon>
        <taxon>Lactobacillaceae</taxon>
        <taxon>Levilactobacillus</taxon>
    </lineage>
</organism>
<name>A0ABW4H3H6_9LACO</name>
<feature type="domain" description="HTH tetR-type" evidence="3">
    <location>
        <begin position="9"/>
        <end position="69"/>
    </location>
</feature>
<sequence>MNGQERLAEQSKAWLEAALFDLLDEQPYAAITVTEIADRAQLSRRTFYRAFQDKDALLGYYNQEVGQRYLAALQRIDPQNMVFEDVLTYFFEFWWQERQRVSRLIAQGLFDRTLAQITPQASEIYRVFPAPWHIAGSTVETGYIMSFAVGGFWNVLNTWLVKPHPESPAKMAALLTAGLKRLGETGE</sequence>
<dbReference type="SUPFAM" id="SSF46689">
    <property type="entry name" value="Homeodomain-like"/>
    <property type="match status" value="1"/>
</dbReference>
<dbReference type="InterPro" id="IPR009057">
    <property type="entry name" value="Homeodomain-like_sf"/>
</dbReference>
<evidence type="ECO:0000259" key="3">
    <source>
        <dbReference type="PROSITE" id="PS50977"/>
    </source>
</evidence>
<evidence type="ECO:0000256" key="2">
    <source>
        <dbReference type="PROSITE-ProRule" id="PRU00335"/>
    </source>
</evidence>
<proteinExistence type="predicted"/>
<dbReference type="EMBL" id="JBHTOM010000006">
    <property type="protein sequence ID" value="MFD1549139.1"/>
    <property type="molecule type" value="Genomic_DNA"/>
</dbReference>
<dbReference type="InterPro" id="IPR001647">
    <property type="entry name" value="HTH_TetR"/>
</dbReference>
<comment type="caution">
    <text evidence="4">The sequence shown here is derived from an EMBL/GenBank/DDBJ whole genome shotgun (WGS) entry which is preliminary data.</text>
</comment>